<evidence type="ECO:0000259" key="2">
    <source>
        <dbReference type="Pfam" id="PF14846"/>
    </source>
</evidence>
<dbReference type="Proteomes" id="UP000824540">
    <property type="component" value="Unassembled WGS sequence"/>
</dbReference>
<feature type="domain" description="DUF4485" evidence="2">
    <location>
        <begin position="11"/>
        <end position="96"/>
    </location>
</feature>
<feature type="compositionally biased region" description="Polar residues" evidence="1">
    <location>
        <begin position="130"/>
        <end position="146"/>
    </location>
</feature>
<organism evidence="3 4">
    <name type="scientific">Albula glossodonta</name>
    <name type="common">roundjaw bonefish</name>
    <dbReference type="NCBI Taxonomy" id="121402"/>
    <lineage>
        <taxon>Eukaryota</taxon>
        <taxon>Metazoa</taxon>
        <taxon>Chordata</taxon>
        <taxon>Craniata</taxon>
        <taxon>Vertebrata</taxon>
        <taxon>Euteleostomi</taxon>
        <taxon>Actinopterygii</taxon>
        <taxon>Neopterygii</taxon>
        <taxon>Teleostei</taxon>
        <taxon>Albuliformes</taxon>
        <taxon>Albulidae</taxon>
        <taxon>Albula</taxon>
    </lineage>
</organism>
<reference evidence="3" key="1">
    <citation type="thesis" date="2021" institute="BYU ScholarsArchive" country="Provo, UT, USA">
        <title>Applications of and Algorithms for Genome Assembly and Genomic Analyses with an Emphasis on Marine Teleosts.</title>
        <authorList>
            <person name="Pickett B.D."/>
        </authorList>
    </citation>
    <scope>NUCLEOTIDE SEQUENCE</scope>
    <source>
        <strain evidence="3">HI-2016</strain>
    </source>
</reference>
<proteinExistence type="predicted"/>
<dbReference type="OrthoDB" id="78101at2759"/>
<evidence type="ECO:0000313" key="3">
    <source>
        <dbReference type="EMBL" id="KAG9343857.1"/>
    </source>
</evidence>
<dbReference type="AlphaFoldDB" id="A0A8T2P5C2"/>
<accession>A0A8T2P5C2</accession>
<evidence type="ECO:0000313" key="4">
    <source>
        <dbReference type="Proteomes" id="UP000824540"/>
    </source>
</evidence>
<dbReference type="PANTHER" id="PTHR18871:SF2">
    <property type="entry name" value="CENTROSOMAL PROTEIN OF 112 KDA"/>
    <property type="match status" value="1"/>
</dbReference>
<dbReference type="Pfam" id="PF14846">
    <property type="entry name" value="DUF4485"/>
    <property type="match status" value="1"/>
</dbReference>
<dbReference type="EMBL" id="JAFBMS010000022">
    <property type="protein sequence ID" value="KAG9343857.1"/>
    <property type="molecule type" value="Genomic_DNA"/>
</dbReference>
<comment type="caution">
    <text evidence="3">The sequence shown here is derived from an EMBL/GenBank/DDBJ whole genome shotgun (WGS) entry which is preliminary data.</text>
</comment>
<feature type="compositionally biased region" description="Polar residues" evidence="1">
    <location>
        <begin position="161"/>
        <end position="172"/>
    </location>
</feature>
<feature type="region of interest" description="Disordered" evidence="1">
    <location>
        <begin position="126"/>
        <end position="173"/>
    </location>
</feature>
<gene>
    <name evidence="3" type="ORF">JZ751_013241</name>
</gene>
<dbReference type="InterPro" id="IPR027831">
    <property type="entry name" value="DUF4485"/>
</dbReference>
<evidence type="ECO:0000256" key="1">
    <source>
        <dbReference type="SAM" id="MobiDB-lite"/>
    </source>
</evidence>
<name>A0A8T2P5C2_9TELE</name>
<dbReference type="InterPro" id="IPR055310">
    <property type="entry name" value="CEP112"/>
</dbReference>
<dbReference type="PANTHER" id="PTHR18871">
    <property type="entry name" value="CENTROSOMAL PROTEIN OF 112 KDA"/>
    <property type="match status" value="1"/>
</dbReference>
<protein>
    <recommendedName>
        <fullName evidence="2">DUF4485 domain-containing protein</fullName>
    </recommendedName>
</protein>
<keyword evidence="4" id="KW-1185">Reference proteome</keyword>
<sequence length="294" mass="33060">MTQQENSWEKLDSEFDHQLVDMKPHVLKLPHKSERQRCALWIKKLCDPVVSGSGVIARKNRNMYARLLLHMLRRGVLEGPFTHKPELGPLKTLPTYMAIYFDEPMFGDLSDQNPANLPDWVSSELGNGEETWSPTSRVIPNSTSSPHTHRRRHTYGDKLPSRTQAASALTRSANEEDQTRLALLAFLRADAEQSSFPLCLRVCIGVTQESPPFALFPGQPRISSSAYCARALKNGKEGLKVTSIEKPRYLREKPIPLSPICLKTSRGKNSTFSEDQADIQTAEKEVGCQIMPPH</sequence>